<dbReference type="PANTHER" id="PTHR42885:SF1">
    <property type="entry name" value="THREONINE-PHOSPHATE DECARBOXYLASE"/>
    <property type="match status" value="1"/>
</dbReference>
<keyword evidence="12" id="KW-1185">Reference proteome</keyword>
<accession>A0ABW6KJE3</accession>
<dbReference type="EC" id="4.1.1.81" evidence="4"/>
<comment type="pathway">
    <text evidence="3">Cofactor biosynthesis; adenosylcobalamin biosynthesis.</text>
</comment>
<dbReference type="Proteomes" id="UP001601059">
    <property type="component" value="Unassembled WGS sequence"/>
</dbReference>
<evidence type="ECO:0000259" key="10">
    <source>
        <dbReference type="Pfam" id="PF00155"/>
    </source>
</evidence>
<protein>
    <recommendedName>
        <fullName evidence="4">threonine-phosphate decarboxylase</fullName>
        <ecNumber evidence="4">4.1.1.81</ecNumber>
    </recommendedName>
    <alternativeName>
        <fullName evidence="8">L-threonine-O-3-phosphate decarboxylase</fullName>
    </alternativeName>
</protein>
<organism evidence="11 12">
    <name type="scientific">Cytobacillus spartinae</name>
    <dbReference type="NCBI Taxonomy" id="3299023"/>
    <lineage>
        <taxon>Bacteria</taxon>
        <taxon>Bacillati</taxon>
        <taxon>Bacillota</taxon>
        <taxon>Bacilli</taxon>
        <taxon>Bacillales</taxon>
        <taxon>Bacillaceae</taxon>
        <taxon>Cytobacillus</taxon>
    </lineage>
</organism>
<comment type="catalytic activity">
    <reaction evidence="9">
        <text>O-phospho-L-threonine + H(+) = (R)-1-aminopropan-2-yl phosphate + CO2</text>
        <dbReference type="Rhea" id="RHEA:11492"/>
        <dbReference type="ChEBI" id="CHEBI:15378"/>
        <dbReference type="ChEBI" id="CHEBI:16526"/>
        <dbReference type="ChEBI" id="CHEBI:58563"/>
        <dbReference type="ChEBI" id="CHEBI:58675"/>
        <dbReference type="EC" id="4.1.1.81"/>
    </reaction>
</comment>
<evidence type="ECO:0000256" key="8">
    <source>
        <dbReference type="ARBA" id="ARBA00029996"/>
    </source>
</evidence>
<dbReference type="InterPro" id="IPR005860">
    <property type="entry name" value="CobD"/>
</dbReference>
<dbReference type="InterPro" id="IPR015422">
    <property type="entry name" value="PyrdxlP-dep_Trfase_small"/>
</dbReference>
<dbReference type="EMBL" id="JBIACK010000012">
    <property type="protein sequence ID" value="MFE8702983.1"/>
    <property type="molecule type" value="Genomic_DNA"/>
</dbReference>
<dbReference type="InterPro" id="IPR015424">
    <property type="entry name" value="PyrdxlP-dep_Trfase"/>
</dbReference>
<comment type="function">
    <text evidence="2">Decarboxylates L-threonine-O-3-phosphate to yield (R)-1-amino-2-propanol O-2-phosphate, the precursor for the linkage between the nucleotide loop and the corrin ring in cobalamin.</text>
</comment>
<comment type="caution">
    <text evidence="11">The sequence shown here is derived from an EMBL/GenBank/DDBJ whole genome shotgun (WGS) entry which is preliminary data.</text>
</comment>
<proteinExistence type="predicted"/>
<feature type="domain" description="Aminotransferase class I/classII large" evidence="10">
    <location>
        <begin position="24"/>
        <end position="349"/>
    </location>
</feature>
<sequence length="356" mass="41265">MKWPSHGSNPQYLYQELGLSLPLDYIDFSANINPLGPPQVLKEKWADFYNEINDYPDPYGVRLKQLIAKKENVHEDTILLGNGGAELITLIGRLLYGKDVLIVSPTFSEYEKACRVNKCTVHYHLLQEPNWGLSVSDLNLEKMNAVFLCHPNNPTGVQYSYSTILAVLEKCEQNGAYLVIDEAFYDFLEDYIPLTPLLQRYPNLILLRSMTKMYSIPGIRLGYVLANWTVIKKLAGYQPHWSVNSLAMMVGEECLREESFTLHTQTYISQERKVLFSFFEKAGFEYSPSRVNFYLVRDSSLTDQLPLFYFLLKKGIVPRHTFNFPNLEGRWLRFAVKSKEENARLMEVLSEWRQQN</sequence>
<dbReference type="Gene3D" id="3.90.1150.10">
    <property type="entry name" value="Aspartate Aminotransferase, domain 1"/>
    <property type="match status" value="1"/>
</dbReference>
<comment type="cofactor">
    <cofactor evidence="1">
        <name>pyridoxal 5'-phosphate</name>
        <dbReference type="ChEBI" id="CHEBI:597326"/>
    </cofactor>
</comment>
<evidence type="ECO:0000313" key="12">
    <source>
        <dbReference type="Proteomes" id="UP001601059"/>
    </source>
</evidence>
<gene>
    <name evidence="11" type="primary">cobD</name>
    <name evidence="11" type="ORF">ACFYKX_20450</name>
</gene>
<evidence type="ECO:0000256" key="5">
    <source>
        <dbReference type="ARBA" id="ARBA00022573"/>
    </source>
</evidence>
<evidence type="ECO:0000256" key="2">
    <source>
        <dbReference type="ARBA" id="ARBA00003444"/>
    </source>
</evidence>
<keyword evidence="5" id="KW-0169">Cobalamin biosynthesis</keyword>
<dbReference type="InterPro" id="IPR004839">
    <property type="entry name" value="Aminotransferase_I/II_large"/>
</dbReference>
<dbReference type="Gene3D" id="3.40.640.10">
    <property type="entry name" value="Type I PLP-dependent aspartate aminotransferase-like (Major domain)"/>
    <property type="match status" value="1"/>
</dbReference>
<evidence type="ECO:0000256" key="9">
    <source>
        <dbReference type="ARBA" id="ARBA00048531"/>
    </source>
</evidence>
<evidence type="ECO:0000256" key="6">
    <source>
        <dbReference type="ARBA" id="ARBA00022898"/>
    </source>
</evidence>
<dbReference type="GO" id="GO:0048472">
    <property type="term" value="F:threonine-phosphate decarboxylase activity"/>
    <property type="evidence" value="ECO:0007669"/>
    <property type="project" value="UniProtKB-EC"/>
</dbReference>
<keyword evidence="7 11" id="KW-0456">Lyase</keyword>
<dbReference type="Pfam" id="PF00155">
    <property type="entry name" value="Aminotran_1_2"/>
    <property type="match status" value="1"/>
</dbReference>
<dbReference type="RefSeq" id="WP_389363124.1">
    <property type="nucleotide sequence ID" value="NZ_JBIACK010000012.1"/>
</dbReference>
<evidence type="ECO:0000256" key="3">
    <source>
        <dbReference type="ARBA" id="ARBA00004953"/>
    </source>
</evidence>
<name>A0ABW6KJE3_9BACI</name>
<evidence type="ECO:0000256" key="7">
    <source>
        <dbReference type="ARBA" id="ARBA00023239"/>
    </source>
</evidence>
<keyword evidence="6" id="KW-0663">Pyridoxal phosphate</keyword>
<evidence type="ECO:0000256" key="1">
    <source>
        <dbReference type="ARBA" id="ARBA00001933"/>
    </source>
</evidence>
<evidence type="ECO:0000313" key="11">
    <source>
        <dbReference type="EMBL" id="MFE8702983.1"/>
    </source>
</evidence>
<dbReference type="PROSITE" id="PS00105">
    <property type="entry name" value="AA_TRANSFER_CLASS_1"/>
    <property type="match status" value="1"/>
</dbReference>
<reference evidence="11 12" key="1">
    <citation type="submission" date="2024-08" db="EMBL/GenBank/DDBJ databases">
        <title>Two novel Cytobacillus novel species.</title>
        <authorList>
            <person name="Liu G."/>
        </authorList>
    </citation>
    <scope>NUCLEOTIDE SEQUENCE [LARGE SCALE GENOMIC DNA]</scope>
    <source>
        <strain evidence="11 12">FJAT-54145</strain>
    </source>
</reference>
<dbReference type="InterPro" id="IPR015421">
    <property type="entry name" value="PyrdxlP-dep_Trfase_major"/>
</dbReference>
<dbReference type="InterPro" id="IPR004838">
    <property type="entry name" value="NHTrfase_class1_PyrdxlP-BS"/>
</dbReference>
<dbReference type="NCBIfam" id="TIGR01140">
    <property type="entry name" value="L_thr_O3P_dcar"/>
    <property type="match status" value="1"/>
</dbReference>
<dbReference type="PANTHER" id="PTHR42885">
    <property type="entry name" value="HISTIDINOL-PHOSPHATE AMINOTRANSFERASE-RELATED"/>
    <property type="match status" value="1"/>
</dbReference>
<evidence type="ECO:0000256" key="4">
    <source>
        <dbReference type="ARBA" id="ARBA00012285"/>
    </source>
</evidence>
<dbReference type="SUPFAM" id="SSF53383">
    <property type="entry name" value="PLP-dependent transferases"/>
    <property type="match status" value="1"/>
</dbReference>
<dbReference type="CDD" id="cd00609">
    <property type="entry name" value="AAT_like"/>
    <property type="match status" value="1"/>
</dbReference>